<gene>
    <name evidence="2" type="ORF">M3D15_02700</name>
</gene>
<organism evidence="2 3">
    <name type="scientific">Pseudoclavibacter albus</name>
    <dbReference type="NCBI Taxonomy" id="272241"/>
    <lineage>
        <taxon>Bacteria</taxon>
        <taxon>Bacillati</taxon>
        <taxon>Actinomycetota</taxon>
        <taxon>Actinomycetes</taxon>
        <taxon>Micrococcales</taxon>
        <taxon>Microbacteriaceae</taxon>
        <taxon>Pseudoclavibacter</taxon>
    </lineage>
</organism>
<protein>
    <submittedName>
        <fullName evidence="2">Amphi-Trp domain-containing protein</fullName>
    </submittedName>
</protein>
<feature type="domain" description="Amphi-Trp" evidence="1">
    <location>
        <begin position="7"/>
        <end position="73"/>
    </location>
</feature>
<accession>A0ABT2HVB1</accession>
<dbReference type="Proteomes" id="UP001525379">
    <property type="component" value="Unassembled WGS sequence"/>
</dbReference>
<dbReference type="InterPro" id="IPR027598">
    <property type="entry name" value="Amphi-Trp_dom"/>
</dbReference>
<evidence type="ECO:0000259" key="1">
    <source>
        <dbReference type="Pfam" id="PF20068"/>
    </source>
</evidence>
<dbReference type="Pfam" id="PF20068">
    <property type="entry name" value="Amphi-Trp"/>
    <property type="match status" value="1"/>
</dbReference>
<proteinExistence type="predicted"/>
<dbReference type="RefSeq" id="WP_206394625.1">
    <property type="nucleotide sequence ID" value="NZ_JAFDPW010000001.1"/>
</dbReference>
<dbReference type="EMBL" id="JALXSQ010000006">
    <property type="protein sequence ID" value="MCT2042254.1"/>
    <property type="molecule type" value="Genomic_DNA"/>
</dbReference>
<reference evidence="2 3" key="1">
    <citation type="submission" date="2022-04" db="EMBL/GenBank/DDBJ databases">
        <title>Human microbiome associated bacterial genomes.</title>
        <authorList>
            <person name="Sandstrom S."/>
            <person name="Salamzade R."/>
            <person name="Kalan L.R."/>
        </authorList>
    </citation>
    <scope>NUCLEOTIDE SEQUENCE [LARGE SCALE GENOMIC DNA]</scope>
    <source>
        <strain evidence="3">p3-SID1799</strain>
    </source>
</reference>
<sequence length="73" mass="8554">MADELFEHETEQTMTREQAAQRLREIADQLSRHNEVRVDFEGRPVVAQVPDRVELEVELELGDESELEMSISW</sequence>
<comment type="caution">
    <text evidence="2">The sequence shown here is derived from an EMBL/GenBank/DDBJ whole genome shotgun (WGS) entry which is preliminary data.</text>
</comment>
<keyword evidence="3" id="KW-1185">Reference proteome</keyword>
<dbReference type="NCBIfam" id="TIGR04354">
    <property type="entry name" value="amphi-Trp"/>
    <property type="match status" value="1"/>
</dbReference>
<name>A0ABT2HVB1_9MICO</name>
<evidence type="ECO:0000313" key="3">
    <source>
        <dbReference type="Proteomes" id="UP001525379"/>
    </source>
</evidence>
<evidence type="ECO:0000313" key="2">
    <source>
        <dbReference type="EMBL" id="MCT2042254.1"/>
    </source>
</evidence>